<comment type="domain">
    <text evidence="8">The N-terminal region contains the highly conserved SGGXDS motif, predicted to be a P-loop motif involved in ATP binding.</text>
</comment>
<organism evidence="10 11">
    <name type="scientific">Cohnella soli</name>
    <dbReference type="NCBI Taxonomy" id="425005"/>
    <lineage>
        <taxon>Bacteria</taxon>
        <taxon>Bacillati</taxon>
        <taxon>Bacillota</taxon>
        <taxon>Bacilli</taxon>
        <taxon>Bacillales</taxon>
        <taxon>Paenibacillaceae</taxon>
        <taxon>Cohnella</taxon>
    </lineage>
</organism>
<dbReference type="SUPFAM" id="SSF52402">
    <property type="entry name" value="Adenine nucleotide alpha hydrolases-like"/>
    <property type="match status" value="1"/>
</dbReference>
<dbReference type="Pfam" id="PF11734">
    <property type="entry name" value="TilS_C"/>
    <property type="match status" value="1"/>
</dbReference>
<dbReference type="PANTHER" id="PTHR43033">
    <property type="entry name" value="TRNA(ILE)-LYSIDINE SYNTHASE-RELATED"/>
    <property type="match status" value="1"/>
</dbReference>
<keyword evidence="4 8" id="KW-0819">tRNA processing</keyword>
<evidence type="ECO:0000256" key="4">
    <source>
        <dbReference type="ARBA" id="ARBA00022694"/>
    </source>
</evidence>
<comment type="function">
    <text evidence="8">Ligates lysine onto the cytidine present at position 34 of the AUA codon-specific tRNA(Ile) that contains the anticodon CAU, in an ATP-dependent manner. Cytidine is converted to lysidine, thus changing the amino acid specificity of the tRNA from methionine to isoleucine.</text>
</comment>
<evidence type="ECO:0000313" key="10">
    <source>
        <dbReference type="EMBL" id="MFC5406839.1"/>
    </source>
</evidence>
<dbReference type="EC" id="6.3.4.19" evidence="8"/>
<comment type="similarity">
    <text evidence="8">Belongs to the tRNA(Ile)-lysidine synthase family.</text>
</comment>
<comment type="caution">
    <text evidence="10">The sequence shown here is derived from an EMBL/GenBank/DDBJ whole genome shotgun (WGS) entry which is preliminary data.</text>
</comment>
<dbReference type="InterPro" id="IPR012796">
    <property type="entry name" value="Lysidine-tRNA-synth_C"/>
</dbReference>
<evidence type="ECO:0000256" key="8">
    <source>
        <dbReference type="HAMAP-Rule" id="MF_01161"/>
    </source>
</evidence>
<accession>A0ABW0I0M7</accession>
<dbReference type="InterPro" id="IPR014729">
    <property type="entry name" value="Rossmann-like_a/b/a_fold"/>
</dbReference>
<dbReference type="Gene3D" id="3.40.50.620">
    <property type="entry name" value="HUPs"/>
    <property type="match status" value="1"/>
</dbReference>
<keyword evidence="2 8" id="KW-0963">Cytoplasm</keyword>
<keyword evidence="5 8" id="KW-0547">Nucleotide-binding</keyword>
<evidence type="ECO:0000256" key="7">
    <source>
        <dbReference type="ARBA" id="ARBA00048539"/>
    </source>
</evidence>
<comment type="catalytic activity">
    <reaction evidence="7 8">
        <text>cytidine(34) in tRNA(Ile2) + L-lysine + ATP = lysidine(34) in tRNA(Ile2) + AMP + diphosphate + H(+)</text>
        <dbReference type="Rhea" id="RHEA:43744"/>
        <dbReference type="Rhea" id="RHEA-COMP:10625"/>
        <dbReference type="Rhea" id="RHEA-COMP:10670"/>
        <dbReference type="ChEBI" id="CHEBI:15378"/>
        <dbReference type="ChEBI" id="CHEBI:30616"/>
        <dbReference type="ChEBI" id="CHEBI:32551"/>
        <dbReference type="ChEBI" id="CHEBI:33019"/>
        <dbReference type="ChEBI" id="CHEBI:82748"/>
        <dbReference type="ChEBI" id="CHEBI:83665"/>
        <dbReference type="ChEBI" id="CHEBI:456215"/>
        <dbReference type="EC" id="6.3.4.19"/>
    </reaction>
</comment>
<evidence type="ECO:0000256" key="2">
    <source>
        <dbReference type="ARBA" id="ARBA00022490"/>
    </source>
</evidence>
<evidence type="ECO:0000256" key="1">
    <source>
        <dbReference type="ARBA" id="ARBA00004496"/>
    </source>
</evidence>
<feature type="domain" description="Lysidine-tRNA(Ile) synthetase C-terminal" evidence="9">
    <location>
        <begin position="396"/>
        <end position="469"/>
    </location>
</feature>
<evidence type="ECO:0000256" key="6">
    <source>
        <dbReference type="ARBA" id="ARBA00022840"/>
    </source>
</evidence>
<dbReference type="InterPro" id="IPR012094">
    <property type="entry name" value="tRNA_Ile_lys_synt"/>
</dbReference>
<dbReference type="EMBL" id="JBHSMI010000062">
    <property type="protein sequence ID" value="MFC5406839.1"/>
    <property type="molecule type" value="Genomic_DNA"/>
</dbReference>
<comment type="subcellular location">
    <subcellularLocation>
        <location evidence="1 8">Cytoplasm</location>
    </subcellularLocation>
</comment>
<evidence type="ECO:0000313" key="11">
    <source>
        <dbReference type="Proteomes" id="UP001596113"/>
    </source>
</evidence>
<dbReference type="Pfam" id="PF01171">
    <property type="entry name" value="ATP_bind_3"/>
    <property type="match status" value="1"/>
</dbReference>
<dbReference type="SMART" id="SM00977">
    <property type="entry name" value="TilS_C"/>
    <property type="match status" value="1"/>
</dbReference>
<dbReference type="Gene3D" id="1.20.59.20">
    <property type="match status" value="1"/>
</dbReference>
<sequence length="477" mass="54072">MGVRPQTDWTDEVMARAREDGWWRKGGSVVAAVSGGPDSMALLSLLKTMSEAMPLTIIVAHANHQFRGAESDAEAELVARVAQEWGMIFESIELGMPDYLEESGENLQSASRERRYAFLEEIARKHGCDFLVTGHHADDQAETVLMRMIRGTAVSGLAGIYPRRIVHGLERIRPLLRITKCELLEYCKRNGVPYAVDSSNADRHYFRNAVRHDLIPELERYNPRFKESLVRLAESAQADDDYMEHRAMEAFREGVRPSGQGFRLERRWFRGLHVALQRRLIKLILNCSSTPRQMLDFLRMEEIAKAMTQPLPTTIRLDLGDGWVLRREYEESYIGPEQSASMPFHFAYAVTLDVDELLIGETGGRFELRLHQGSVPGSTSNPNEALFDYGELAMPLTVRNRLPGDLMQPYGLNGTKKVQDMFVDAKVPRALRDFVPIVTDRDGRILWIPGLRRSGHALVTAATAFTLRIAYAEDRKQ</sequence>
<proteinExistence type="inferred from homology"/>
<dbReference type="SUPFAM" id="SSF82829">
    <property type="entry name" value="MesJ substrate recognition domain-like"/>
    <property type="match status" value="1"/>
</dbReference>
<keyword evidence="6 8" id="KW-0067">ATP-binding</keyword>
<name>A0ABW0I0M7_9BACL</name>
<keyword evidence="3 8" id="KW-0436">Ligase</keyword>
<dbReference type="SUPFAM" id="SSF56037">
    <property type="entry name" value="PheT/TilS domain"/>
    <property type="match status" value="1"/>
</dbReference>
<evidence type="ECO:0000256" key="3">
    <source>
        <dbReference type="ARBA" id="ARBA00022598"/>
    </source>
</evidence>
<feature type="binding site" evidence="8">
    <location>
        <begin position="34"/>
        <end position="39"/>
    </location>
    <ligand>
        <name>ATP</name>
        <dbReference type="ChEBI" id="CHEBI:30616"/>
    </ligand>
</feature>
<evidence type="ECO:0000256" key="5">
    <source>
        <dbReference type="ARBA" id="ARBA00022741"/>
    </source>
</evidence>
<dbReference type="RefSeq" id="WP_378138962.1">
    <property type="nucleotide sequence ID" value="NZ_JBHSMI010000062.1"/>
</dbReference>
<dbReference type="NCBIfam" id="TIGR02433">
    <property type="entry name" value="lysidine_TilS_C"/>
    <property type="match status" value="1"/>
</dbReference>
<reference evidence="11" key="1">
    <citation type="journal article" date="2019" name="Int. J. Syst. Evol. Microbiol.">
        <title>The Global Catalogue of Microorganisms (GCM) 10K type strain sequencing project: providing services to taxonomists for standard genome sequencing and annotation.</title>
        <authorList>
            <consortium name="The Broad Institute Genomics Platform"/>
            <consortium name="The Broad Institute Genome Sequencing Center for Infectious Disease"/>
            <person name="Wu L."/>
            <person name="Ma J."/>
        </authorList>
    </citation>
    <scope>NUCLEOTIDE SEQUENCE [LARGE SCALE GENOMIC DNA]</scope>
    <source>
        <strain evidence="11">CGMCC 1.18575</strain>
    </source>
</reference>
<dbReference type="PANTHER" id="PTHR43033:SF1">
    <property type="entry name" value="TRNA(ILE)-LYSIDINE SYNTHASE-RELATED"/>
    <property type="match status" value="1"/>
</dbReference>
<dbReference type="InterPro" id="IPR012795">
    <property type="entry name" value="tRNA_Ile_lys_synt_N"/>
</dbReference>
<evidence type="ECO:0000259" key="9">
    <source>
        <dbReference type="SMART" id="SM00977"/>
    </source>
</evidence>
<dbReference type="Proteomes" id="UP001596113">
    <property type="component" value="Unassembled WGS sequence"/>
</dbReference>
<dbReference type="HAMAP" id="MF_01161">
    <property type="entry name" value="tRNA_Ile_lys_synt"/>
    <property type="match status" value="1"/>
</dbReference>
<gene>
    <name evidence="8 10" type="primary">tilS</name>
    <name evidence="10" type="ORF">ACFPOF_29285</name>
</gene>
<keyword evidence="11" id="KW-1185">Reference proteome</keyword>
<dbReference type="InterPro" id="IPR011063">
    <property type="entry name" value="TilS/TtcA_N"/>
</dbReference>
<dbReference type="NCBIfam" id="TIGR02432">
    <property type="entry name" value="lysidine_TilS_N"/>
    <property type="match status" value="1"/>
</dbReference>
<dbReference type="CDD" id="cd01992">
    <property type="entry name" value="TilS_N"/>
    <property type="match status" value="1"/>
</dbReference>
<protein>
    <recommendedName>
        <fullName evidence="8">tRNA(Ile)-lysidine synthase</fullName>
        <ecNumber evidence="8">6.3.4.19</ecNumber>
    </recommendedName>
    <alternativeName>
        <fullName evidence="8">tRNA(Ile)-2-lysyl-cytidine synthase</fullName>
    </alternativeName>
    <alternativeName>
        <fullName evidence="8">tRNA(Ile)-lysidine synthetase</fullName>
    </alternativeName>
</protein>
<dbReference type="GO" id="GO:0032267">
    <property type="term" value="F:tRNA(Ile)-lysidine synthase activity"/>
    <property type="evidence" value="ECO:0007669"/>
    <property type="project" value="UniProtKB-EC"/>
</dbReference>